<dbReference type="Proteomes" id="UP000813463">
    <property type="component" value="Chromosome 5"/>
</dbReference>
<name>A0A9R0IUL5_SPIOL</name>
<dbReference type="InterPro" id="IPR003823">
    <property type="entry name" value="CP12_dom"/>
</dbReference>
<feature type="compositionally biased region" description="Low complexity" evidence="2">
    <location>
        <begin position="46"/>
        <end position="55"/>
    </location>
</feature>
<dbReference type="RefSeq" id="XP_021855661.1">
    <property type="nucleotide sequence ID" value="XM_021999969.2"/>
</dbReference>
<dbReference type="GO" id="GO:0009507">
    <property type="term" value="C:chloroplast"/>
    <property type="evidence" value="ECO:0000318"/>
    <property type="project" value="GO_Central"/>
</dbReference>
<feature type="compositionally biased region" description="Basic and acidic residues" evidence="2">
    <location>
        <begin position="62"/>
        <end position="77"/>
    </location>
</feature>
<evidence type="ECO:0000313" key="5">
    <source>
        <dbReference type="RefSeq" id="XP_021855661.1"/>
    </source>
</evidence>
<sequence length="148" mass="16643">MNMACLSVGLGMVPKSFQTISKKSEAKSSAGAISLRRSNLRMIANSSSSSSSSSKSGEDEEMKMKIKYEGTRRREKEMTEMIEKKIREAEEVCGEDKMSDGCKVAWDEVEEISAAKSHLRLQLMHSGDPLENFCHQHPETDECRIYQD</sequence>
<feature type="domain" description="CP12" evidence="3">
    <location>
        <begin position="78"/>
        <end position="148"/>
    </location>
</feature>
<feature type="disulfide bond" evidence="1">
    <location>
        <begin position="134"/>
        <end position="143"/>
    </location>
</feature>
<reference evidence="5" key="2">
    <citation type="submission" date="2025-08" db="UniProtKB">
        <authorList>
            <consortium name="RefSeq"/>
        </authorList>
    </citation>
    <scope>IDENTIFICATION</scope>
    <source>
        <tissue evidence="5">Leaf</tissue>
    </source>
</reference>
<feature type="disulfide bond" evidence="1">
    <location>
        <begin position="93"/>
        <end position="102"/>
    </location>
</feature>
<dbReference type="OrthoDB" id="4362at2759"/>
<dbReference type="KEGG" id="soe:110794997"/>
<evidence type="ECO:0000313" key="4">
    <source>
        <dbReference type="Proteomes" id="UP000813463"/>
    </source>
</evidence>
<organism evidence="4 5">
    <name type="scientific">Spinacia oleracea</name>
    <name type="common">Spinach</name>
    <dbReference type="NCBI Taxonomy" id="3562"/>
    <lineage>
        <taxon>Eukaryota</taxon>
        <taxon>Viridiplantae</taxon>
        <taxon>Streptophyta</taxon>
        <taxon>Embryophyta</taxon>
        <taxon>Tracheophyta</taxon>
        <taxon>Spermatophyta</taxon>
        <taxon>Magnoliopsida</taxon>
        <taxon>eudicotyledons</taxon>
        <taxon>Gunneridae</taxon>
        <taxon>Pentapetalae</taxon>
        <taxon>Caryophyllales</taxon>
        <taxon>Chenopodiaceae</taxon>
        <taxon>Chenopodioideae</taxon>
        <taxon>Anserineae</taxon>
        <taxon>Spinacia</taxon>
    </lineage>
</organism>
<reference evidence="4" key="1">
    <citation type="journal article" date="2021" name="Nat. Commun.">
        <title>Genomic analyses provide insights into spinach domestication and the genetic basis of agronomic traits.</title>
        <authorList>
            <person name="Cai X."/>
            <person name="Sun X."/>
            <person name="Xu C."/>
            <person name="Sun H."/>
            <person name="Wang X."/>
            <person name="Ge C."/>
            <person name="Zhang Z."/>
            <person name="Wang Q."/>
            <person name="Fei Z."/>
            <person name="Jiao C."/>
            <person name="Wang Q."/>
        </authorList>
    </citation>
    <scope>NUCLEOTIDE SEQUENCE [LARGE SCALE GENOMIC DNA]</scope>
    <source>
        <strain evidence="4">cv. Varoflay</strain>
    </source>
</reference>
<evidence type="ECO:0000259" key="3">
    <source>
        <dbReference type="SMART" id="SM01093"/>
    </source>
</evidence>
<evidence type="ECO:0000256" key="2">
    <source>
        <dbReference type="SAM" id="MobiDB-lite"/>
    </source>
</evidence>
<dbReference type="SMART" id="SM01093">
    <property type="entry name" value="CP12"/>
    <property type="match status" value="1"/>
</dbReference>
<dbReference type="GO" id="GO:0080153">
    <property type="term" value="P:negative regulation of reductive pentose-phosphate cycle"/>
    <property type="evidence" value="ECO:0000318"/>
    <property type="project" value="GO_Central"/>
</dbReference>
<accession>A0A9R0IUL5</accession>
<dbReference type="InterPro" id="IPR039314">
    <property type="entry name" value="CP12-like"/>
</dbReference>
<dbReference type="AlphaFoldDB" id="A0A9R0IUL5"/>
<feature type="region of interest" description="Disordered" evidence="2">
    <location>
        <begin position="37"/>
        <end position="77"/>
    </location>
</feature>
<dbReference type="PANTHER" id="PTHR33921">
    <property type="entry name" value="CALVIN CYCLE PROTEIN CP12-2, CHLOROPLASTIC"/>
    <property type="match status" value="1"/>
</dbReference>
<keyword evidence="4" id="KW-1185">Reference proteome</keyword>
<keyword evidence="1" id="KW-1015">Disulfide bond</keyword>
<gene>
    <name evidence="5" type="primary">LOC110794997</name>
</gene>
<protein>
    <submittedName>
        <fullName evidence="5">Calvin cycle protein CP12-3, chloroplastic</fullName>
    </submittedName>
</protein>
<proteinExistence type="predicted"/>
<dbReference type="Pfam" id="PF02672">
    <property type="entry name" value="CP12"/>
    <property type="match status" value="1"/>
</dbReference>
<dbReference type="GeneID" id="110794997"/>
<evidence type="ECO:0000256" key="1">
    <source>
        <dbReference type="PIRSR" id="PIRSR639314-50"/>
    </source>
</evidence>
<dbReference type="PANTHER" id="PTHR33921:SF16">
    <property type="entry name" value="CALVIN CYCLE PROTEIN CP12-3, CHLOROPLASTIC"/>
    <property type="match status" value="1"/>
</dbReference>